<keyword evidence="4 7" id="KW-1133">Transmembrane helix</keyword>
<dbReference type="Pfam" id="PF03631">
    <property type="entry name" value="Virul_fac_BrkB"/>
    <property type="match status" value="1"/>
</dbReference>
<gene>
    <name evidence="8" type="ORF">NCTC13354_01652</name>
</gene>
<dbReference type="RefSeq" id="WP_126416976.1">
    <property type="nucleotide sequence ID" value="NZ_LR134476.1"/>
</dbReference>
<dbReference type="EMBL" id="LR134476">
    <property type="protein sequence ID" value="VEI13926.1"/>
    <property type="molecule type" value="Genomic_DNA"/>
</dbReference>
<dbReference type="GO" id="GO:0005886">
    <property type="term" value="C:plasma membrane"/>
    <property type="evidence" value="ECO:0007669"/>
    <property type="project" value="UniProtKB-SubCell"/>
</dbReference>
<feature type="transmembrane region" description="Helical" evidence="7">
    <location>
        <begin position="267"/>
        <end position="290"/>
    </location>
</feature>
<evidence type="ECO:0000256" key="5">
    <source>
        <dbReference type="ARBA" id="ARBA00023136"/>
    </source>
</evidence>
<evidence type="ECO:0000313" key="9">
    <source>
        <dbReference type="Proteomes" id="UP000269542"/>
    </source>
</evidence>
<sequence>MRYEITTTDKPPAIVAAGTRIAGWVMNLRIVRAFQRYGQARGPQLSGGIAYSALFALASTLTLLLTAFSYTLGGNDELRENLFAAIDSALPGVLKMNGPDSEGIVEPEVLIIDDPLNPATVISSIVLIWSAIGLMTGIRNSVLSMFGLARVTRNPVLAKLADFSGFIVISASVLVTTAAAMAARFFAEPILEFLHFTAGASSFLLSATTFVISFVVDAAVVMFLIRVMAGVRAPLKDLVIGAMVGALGSAALRYLGTSVVGSASNNAIMAGLATAGTLLLLVNFLARLLLISACVTANPPAPGEPTPSQIEHLEETPNYVTESDPRTKQWNYDPISGVIAPDPPESEPEPVPEWTGWKARRARAKVDKARQAAEVATQELAVAEQNYRDGAWAAFHTNTRRTTNRKLAKVEPGDVTAIKEDRS</sequence>
<dbReference type="PANTHER" id="PTHR30213:SF1">
    <property type="entry name" value="INNER MEMBRANE PROTEIN YHJD"/>
    <property type="match status" value="1"/>
</dbReference>
<feature type="transmembrane region" description="Helical" evidence="7">
    <location>
        <begin position="237"/>
        <end position="255"/>
    </location>
</feature>
<evidence type="ECO:0000313" key="8">
    <source>
        <dbReference type="EMBL" id="VEI13926.1"/>
    </source>
</evidence>
<dbReference type="PANTHER" id="PTHR30213">
    <property type="entry name" value="INNER MEMBRANE PROTEIN YHJD"/>
    <property type="match status" value="1"/>
</dbReference>
<dbReference type="OrthoDB" id="5143175at2"/>
<protein>
    <submittedName>
        <fullName evidence="8">Ribonuclease BN-like family</fullName>
    </submittedName>
</protein>
<keyword evidence="6" id="KW-0175">Coiled coil</keyword>
<keyword evidence="5 7" id="KW-0472">Membrane</keyword>
<evidence type="ECO:0000256" key="4">
    <source>
        <dbReference type="ARBA" id="ARBA00022989"/>
    </source>
</evidence>
<dbReference type="InterPro" id="IPR017039">
    <property type="entry name" value="Virul_fac_BrkB"/>
</dbReference>
<evidence type="ECO:0000256" key="6">
    <source>
        <dbReference type="SAM" id="Coils"/>
    </source>
</evidence>
<feature type="transmembrane region" description="Helical" evidence="7">
    <location>
        <begin position="203"/>
        <end position="225"/>
    </location>
</feature>
<comment type="subcellular location">
    <subcellularLocation>
        <location evidence="1">Cell membrane</location>
        <topology evidence="1">Multi-pass membrane protein</topology>
    </subcellularLocation>
</comment>
<feature type="transmembrane region" description="Helical" evidence="7">
    <location>
        <begin position="121"/>
        <end position="142"/>
    </location>
</feature>
<proteinExistence type="predicted"/>
<feature type="transmembrane region" description="Helical" evidence="7">
    <location>
        <begin position="163"/>
        <end position="183"/>
    </location>
</feature>
<reference evidence="8 9" key="1">
    <citation type="submission" date="2018-12" db="EMBL/GenBank/DDBJ databases">
        <authorList>
            <consortium name="Pathogen Informatics"/>
        </authorList>
    </citation>
    <scope>NUCLEOTIDE SEQUENCE [LARGE SCALE GENOMIC DNA]</scope>
    <source>
        <strain evidence="8 9">NCTC13354</strain>
    </source>
</reference>
<evidence type="ECO:0000256" key="7">
    <source>
        <dbReference type="SAM" id="Phobius"/>
    </source>
</evidence>
<accession>A0A448PG86</accession>
<dbReference type="AlphaFoldDB" id="A0A448PG86"/>
<organism evidence="8 9">
    <name type="scientific">Trueperella bialowiezensis</name>
    <dbReference type="NCBI Taxonomy" id="312285"/>
    <lineage>
        <taxon>Bacteria</taxon>
        <taxon>Bacillati</taxon>
        <taxon>Actinomycetota</taxon>
        <taxon>Actinomycetes</taxon>
        <taxon>Actinomycetales</taxon>
        <taxon>Actinomycetaceae</taxon>
        <taxon>Trueperella</taxon>
    </lineage>
</organism>
<feature type="transmembrane region" description="Helical" evidence="7">
    <location>
        <begin position="49"/>
        <end position="72"/>
    </location>
</feature>
<dbReference type="Proteomes" id="UP000269542">
    <property type="component" value="Chromosome"/>
</dbReference>
<evidence type="ECO:0000256" key="1">
    <source>
        <dbReference type="ARBA" id="ARBA00004651"/>
    </source>
</evidence>
<keyword evidence="2" id="KW-1003">Cell membrane</keyword>
<name>A0A448PG86_9ACTO</name>
<evidence type="ECO:0000256" key="3">
    <source>
        <dbReference type="ARBA" id="ARBA00022692"/>
    </source>
</evidence>
<dbReference type="KEGG" id="tbw:NCTC13354_01652"/>
<keyword evidence="9" id="KW-1185">Reference proteome</keyword>
<feature type="coiled-coil region" evidence="6">
    <location>
        <begin position="359"/>
        <end position="386"/>
    </location>
</feature>
<evidence type="ECO:0000256" key="2">
    <source>
        <dbReference type="ARBA" id="ARBA00022475"/>
    </source>
</evidence>
<keyword evidence="3 7" id="KW-0812">Transmembrane</keyword>